<evidence type="ECO:0000313" key="1">
    <source>
        <dbReference type="EMBL" id="KAF2470042.1"/>
    </source>
</evidence>
<organism evidence="1 2">
    <name type="scientific">Lindgomyces ingoldianus</name>
    <dbReference type="NCBI Taxonomy" id="673940"/>
    <lineage>
        <taxon>Eukaryota</taxon>
        <taxon>Fungi</taxon>
        <taxon>Dikarya</taxon>
        <taxon>Ascomycota</taxon>
        <taxon>Pezizomycotina</taxon>
        <taxon>Dothideomycetes</taxon>
        <taxon>Pleosporomycetidae</taxon>
        <taxon>Pleosporales</taxon>
        <taxon>Lindgomycetaceae</taxon>
        <taxon>Lindgomyces</taxon>
    </lineage>
</organism>
<protein>
    <submittedName>
        <fullName evidence="1">Uncharacterized protein</fullName>
    </submittedName>
</protein>
<accession>A0ACB6QT77</accession>
<reference evidence="1" key="1">
    <citation type="journal article" date="2020" name="Stud. Mycol.">
        <title>101 Dothideomycetes genomes: a test case for predicting lifestyles and emergence of pathogens.</title>
        <authorList>
            <person name="Haridas S."/>
            <person name="Albert R."/>
            <person name="Binder M."/>
            <person name="Bloem J."/>
            <person name="Labutti K."/>
            <person name="Salamov A."/>
            <person name="Andreopoulos B."/>
            <person name="Baker S."/>
            <person name="Barry K."/>
            <person name="Bills G."/>
            <person name="Bluhm B."/>
            <person name="Cannon C."/>
            <person name="Castanera R."/>
            <person name="Culley D."/>
            <person name="Daum C."/>
            <person name="Ezra D."/>
            <person name="Gonzalez J."/>
            <person name="Henrissat B."/>
            <person name="Kuo A."/>
            <person name="Liang C."/>
            <person name="Lipzen A."/>
            <person name="Lutzoni F."/>
            <person name="Magnuson J."/>
            <person name="Mondo S."/>
            <person name="Nolan M."/>
            <person name="Ohm R."/>
            <person name="Pangilinan J."/>
            <person name="Park H.-J."/>
            <person name="Ramirez L."/>
            <person name="Alfaro M."/>
            <person name="Sun H."/>
            <person name="Tritt A."/>
            <person name="Yoshinaga Y."/>
            <person name="Zwiers L.-H."/>
            <person name="Turgeon B."/>
            <person name="Goodwin S."/>
            <person name="Spatafora J."/>
            <person name="Crous P."/>
            <person name="Grigoriev I."/>
        </authorList>
    </citation>
    <scope>NUCLEOTIDE SEQUENCE</scope>
    <source>
        <strain evidence="1">ATCC 200398</strain>
    </source>
</reference>
<name>A0ACB6QT77_9PLEO</name>
<evidence type="ECO:0000313" key="2">
    <source>
        <dbReference type="Proteomes" id="UP000799755"/>
    </source>
</evidence>
<gene>
    <name evidence="1" type="ORF">BDR25DRAFT_355767</name>
</gene>
<keyword evidence="2" id="KW-1185">Reference proteome</keyword>
<dbReference type="EMBL" id="MU003509">
    <property type="protein sequence ID" value="KAF2470042.1"/>
    <property type="molecule type" value="Genomic_DNA"/>
</dbReference>
<dbReference type="Proteomes" id="UP000799755">
    <property type="component" value="Unassembled WGS sequence"/>
</dbReference>
<sequence length="417" mass="47290">MSHFAQKQIEDFRANSLVLIRAYLRTWALCLVQLNYTHRLNYHRYLQETNIRASIILLRSLGPSYRHSPPPHEPRLLNPLVEVYTKTCTSLYNSTETTCVTQACSCEDGFPTWCPGRQHKPIRHTDPNALPPTSFLEDILDLNRLLHQDTRGPHPAYGFFFNDKTLTCAGIHINTVTHIIDVESNTNIAVIARWLDIARRFAYVAICPPSNMAATCSRVVNTHDQQCCCYAIERLLASRDVQGMLEAVGSEHWVRCHFVTKPGGSLERAKTPHNLPKNIKYIQALASRCKSRTVVVCLSQHFNSFPQPHQTTYPPVDRKLEPQYPPVSVSNTVSPIVPIQPYETSTVSTIGRSKAPRPLSPKKHQRNTVVPKPTVLPTKTIDFRFRHLIMLPLNPISLQSLIYEALTQFAVPLKFSS</sequence>
<comment type="caution">
    <text evidence="1">The sequence shown here is derived from an EMBL/GenBank/DDBJ whole genome shotgun (WGS) entry which is preliminary data.</text>
</comment>
<proteinExistence type="predicted"/>